<gene>
    <name evidence="1" type="ordered locus">AALP_Aa5g196400</name>
</gene>
<reference evidence="2" key="1">
    <citation type="journal article" date="2015" name="Nat. Plants">
        <title>Genome expansion of Arabis alpina linked with retrotransposition and reduced symmetric DNA methylation.</title>
        <authorList>
            <person name="Willing E.M."/>
            <person name="Rawat V."/>
            <person name="Mandakova T."/>
            <person name="Maumus F."/>
            <person name="James G.V."/>
            <person name="Nordstroem K.J."/>
            <person name="Becker C."/>
            <person name="Warthmann N."/>
            <person name="Chica C."/>
            <person name="Szarzynska B."/>
            <person name="Zytnicki M."/>
            <person name="Albani M.C."/>
            <person name="Kiefer C."/>
            <person name="Bergonzi S."/>
            <person name="Castaings L."/>
            <person name="Mateos J.L."/>
            <person name="Berns M.C."/>
            <person name="Bujdoso N."/>
            <person name="Piofczyk T."/>
            <person name="de Lorenzo L."/>
            <person name="Barrero-Sicilia C."/>
            <person name="Mateos I."/>
            <person name="Piednoel M."/>
            <person name="Hagmann J."/>
            <person name="Chen-Min-Tao R."/>
            <person name="Iglesias-Fernandez R."/>
            <person name="Schuster S.C."/>
            <person name="Alonso-Blanco C."/>
            <person name="Roudier F."/>
            <person name="Carbonero P."/>
            <person name="Paz-Ares J."/>
            <person name="Davis S.J."/>
            <person name="Pecinka A."/>
            <person name="Quesneville H."/>
            <person name="Colot V."/>
            <person name="Lysak M.A."/>
            <person name="Weigel D."/>
            <person name="Coupland G."/>
            <person name="Schneeberger K."/>
        </authorList>
    </citation>
    <scope>NUCLEOTIDE SEQUENCE [LARGE SCALE GENOMIC DNA]</scope>
    <source>
        <strain evidence="2">cv. Pajares</strain>
    </source>
</reference>
<protein>
    <submittedName>
        <fullName evidence="1">Uncharacterized protein</fullName>
    </submittedName>
</protein>
<dbReference type="Gramene" id="KFK34812">
    <property type="protein sequence ID" value="KFK34812"/>
    <property type="gene ID" value="AALP_AA5G196400"/>
</dbReference>
<accession>A0A087GY60</accession>
<name>A0A087GY60_ARAAL</name>
<dbReference type="Proteomes" id="UP000029120">
    <property type="component" value="Chromosome 5"/>
</dbReference>
<dbReference type="AlphaFoldDB" id="A0A087GY60"/>
<evidence type="ECO:0000313" key="1">
    <source>
        <dbReference type="EMBL" id="KFK34812.1"/>
    </source>
</evidence>
<proteinExistence type="predicted"/>
<dbReference type="EMBL" id="CM002873">
    <property type="protein sequence ID" value="KFK34812.1"/>
    <property type="molecule type" value="Genomic_DNA"/>
</dbReference>
<evidence type="ECO:0000313" key="2">
    <source>
        <dbReference type="Proteomes" id="UP000029120"/>
    </source>
</evidence>
<keyword evidence="2" id="KW-1185">Reference proteome</keyword>
<sequence length="83" mass="9075">MILVFIFGTSARIKQRPTVVSVTNKPSPCFVSLSPPPENAPPVSHLSVQPTASVFNVVTRKSNTISLLPKPPTLLKSHHIWFS</sequence>
<organism evidence="1 2">
    <name type="scientific">Arabis alpina</name>
    <name type="common">Alpine rock-cress</name>
    <dbReference type="NCBI Taxonomy" id="50452"/>
    <lineage>
        <taxon>Eukaryota</taxon>
        <taxon>Viridiplantae</taxon>
        <taxon>Streptophyta</taxon>
        <taxon>Embryophyta</taxon>
        <taxon>Tracheophyta</taxon>
        <taxon>Spermatophyta</taxon>
        <taxon>Magnoliopsida</taxon>
        <taxon>eudicotyledons</taxon>
        <taxon>Gunneridae</taxon>
        <taxon>Pentapetalae</taxon>
        <taxon>rosids</taxon>
        <taxon>malvids</taxon>
        <taxon>Brassicales</taxon>
        <taxon>Brassicaceae</taxon>
        <taxon>Arabideae</taxon>
        <taxon>Arabis</taxon>
    </lineage>
</organism>